<feature type="region of interest" description="Disordered" evidence="1">
    <location>
        <begin position="328"/>
        <end position="364"/>
    </location>
</feature>
<dbReference type="SUPFAM" id="SSF53448">
    <property type="entry name" value="Nucleotide-diphospho-sugar transferases"/>
    <property type="match status" value="1"/>
</dbReference>
<dbReference type="CDD" id="cd00761">
    <property type="entry name" value="Glyco_tranf_GTA_type"/>
    <property type="match status" value="1"/>
</dbReference>
<dbReference type="Proteomes" id="UP001500984">
    <property type="component" value="Unassembled WGS sequence"/>
</dbReference>
<evidence type="ECO:0000313" key="4">
    <source>
        <dbReference type="Proteomes" id="UP001500984"/>
    </source>
</evidence>
<name>A0ABP5IUQ9_9MICO</name>
<evidence type="ECO:0000259" key="2">
    <source>
        <dbReference type="Pfam" id="PF00535"/>
    </source>
</evidence>
<accession>A0ABP5IUQ9</accession>
<gene>
    <name evidence="3" type="ORF">GCM10009823_30640</name>
</gene>
<dbReference type="PANTHER" id="PTHR22916">
    <property type="entry name" value="GLYCOSYLTRANSFERASE"/>
    <property type="match status" value="1"/>
</dbReference>
<feature type="domain" description="Glycosyltransferase 2-like" evidence="2">
    <location>
        <begin position="8"/>
        <end position="137"/>
    </location>
</feature>
<keyword evidence="4" id="KW-1185">Reference proteome</keyword>
<sequence length="364" mass="40539">MTTSPRLSVIVPAKDAESYIAESLTSLTLQGLPPEDMEVVVIDDGSEDHTAEIAGRFADRFGAFRLLRNPQPTGVSAARNAGMRAATGTGITFLDSDDWYADGHLAVMLEAFEHLEVDSVRTDIILAAGKHRTLKSAPVYLRNTRLRTADHTVRGFDQTMVDYPNPPTGLYHRRLLERGLLYFDESLRSAEDREWNWRIMLRSETFAVVTTPGAYYRRGVGGSLTAVYNETQLDFIRSCEKTLALTRELSGGAEGDPRTLKAAHNLFALADIHLQRRAEMTRGLRTQLVSELTRVAEGLSEAELGTLVDTFSRKRRDHLRPVLRALSRRKAARSSAGARAPQNFRAPQNLRTPHNPRTAGRTMP</sequence>
<organism evidence="3 4">
    <name type="scientific">Brevibacterium salitolerans</name>
    <dbReference type="NCBI Taxonomy" id="1403566"/>
    <lineage>
        <taxon>Bacteria</taxon>
        <taxon>Bacillati</taxon>
        <taxon>Actinomycetota</taxon>
        <taxon>Actinomycetes</taxon>
        <taxon>Micrococcales</taxon>
        <taxon>Brevibacteriaceae</taxon>
        <taxon>Brevibacterium</taxon>
    </lineage>
</organism>
<dbReference type="InterPro" id="IPR029044">
    <property type="entry name" value="Nucleotide-diphossugar_trans"/>
</dbReference>
<dbReference type="PANTHER" id="PTHR22916:SF3">
    <property type="entry name" value="UDP-GLCNAC:BETAGAL BETA-1,3-N-ACETYLGLUCOSAMINYLTRANSFERASE-LIKE PROTEIN 1"/>
    <property type="match status" value="1"/>
</dbReference>
<dbReference type="EMBL" id="BAAAPZ010000018">
    <property type="protein sequence ID" value="GAA2105298.1"/>
    <property type="molecule type" value="Genomic_DNA"/>
</dbReference>
<evidence type="ECO:0000256" key="1">
    <source>
        <dbReference type="SAM" id="MobiDB-lite"/>
    </source>
</evidence>
<dbReference type="RefSeq" id="WP_291795485.1">
    <property type="nucleotide sequence ID" value="NZ_BAAAPZ010000018.1"/>
</dbReference>
<proteinExistence type="predicted"/>
<dbReference type="InterPro" id="IPR001173">
    <property type="entry name" value="Glyco_trans_2-like"/>
</dbReference>
<reference evidence="4" key="1">
    <citation type="journal article" date="2019" name="Int. J. Syst. Evol. Microbiol.">
        <title>The Global Catalogue of Microorganisms (GCM) 10K type strain sequencing project: providing services to taxonomists for standard genome sequencing and annotation.</title>
        <authorList>
            <consortium name="The Broad Institute Genomics Platform"/>
            <consortium name="The Broad Institute Genome Sequencing Center for Infectious Disease"/>
            <person name="Wu L."/>
            <person name="Ma J."/>
        </authorList>
    </citation>
    <scope>NUCLEOTIDE SEQUENCE [LARGE SCALE GENOMIC DNA]</scope>
    <source>
        <strain evidence="4">JCM 15900</strain>
    </source>
</reference>
<dbReference type="Gene3D" id="3.90.550.10">
    <property type="entry name" value="Spore Coat Polysaccharide Biosynthesis Protein SpsA, Chain A"/>
    <property type="match status" value="1"/>
</dbReference>
<comment type="caution">
    <text evidence="3">The sequence shown here is derived from an EMBL/GenBank/DDBJ whole genome shotgun (WGS) entry which is preliminary data.</text>
</comment>
<dbReference type="Pfam" id="PF00535">
    <property type="entry name" value="Glycos_transf_2"/>
    <property type="match status" value="1"/>
</dbReference>
<evidence type="ECO:0000313" key="3">
    <source>
        <dbReference type="EMBL" id="GAA2105298.1"/>
    </source>
</evidence>
<protein>
    <submittedName>
        <fullName evidence="3">Glycosyltransferase family 2 protein</fullName>
    </submittedName>
</protein>